<feature type="domain" description="Smr" evidence="1">
    <location>
        <begin position="67"/>
        <end position="149"/>
    </location>
</feature>
<keyword evidence="3" id="KW-1185">Reference proteome</keyword>
<dbReference type="OrthoDB" id="7165597at2"/>
<dbReference type="PANTHER" id="PTHR35562:SF2">
    <property type="entry name" value="DNA ENDONUCLEASE SMRA-RELATED"/>
    <property type="match status" value="1"/>
</dbReference>
<dbReference type="Pfam" id="PF01713">
    <property type="entry name" value="Smr"/>
    <property type="match status" value="1"/>
</dbReference>
<dbReference type="Gene3D" id="3.30.1370.110">
    <property type="match status" value="1"/>
</dbReference>
<dbReference type="PROSITE" id="PS50828">
    <property type="entry name" value="SMR"/>
    <property type="match status" value="1"/>
</dbReference>
<reference evidence="3" key="1">
    <citation type="submission" date="2017-12" db="EMBL/GenBank/DDBJ databases">
        <title>Draft genome sequence of Telmatospirillum siberiense 26-4b1T, an acidotolerant peatland alphaproteobacterium potentially involved in sulfur cycling.</title>
        <authorList>
            <person name="Hausmann B."/>
            <person name="Pjevac P."/>
            <person name="Schreck K."/>
            <person name="Herbold C.W."/>
            <person name="Daims H."/>
            <person name="Wagner M."/>
            <person name="Pester M."/>
            <person name="Loy A."/>
        </authorList>
    </citation>
    <scope>NUCLEOTIDE SEQUENCE [LARGE SCALE GENOMIC DNA]</scope>
    <source>
        <strain evidence="3">26-4b1</strain>
    </source>
</reference>
<dbReference type="RefSeq" id="WP_101251780.1">
    <property type="nucleotide sequence ID" value="NZ_PIUM01000020.1"/>
</dbReference>
<dbReference type="PANTHER" id="PTHR35562">
    <property type="entry name" value="DNA ENDONUCLEASE SMRA-RELATED"/>
    <property type="match status" value="1"/>
</dbReference>
<dbReference type="SUPFAM" id="SSF160443">
    <property type="entry name" value="SMR domain-like"/>
    <property type="match status" value="1"/>
</dbReference>
<accession>A0A2N3PSX9</accession>
<dbReference type="EMBL" id="PIUM01000020">
    <property type="protein sequence ID" value="PKU23510.1"/>
    <property type="molecule type" value="Genomic_DNA"/>
</dbReference>
<proteinExistence type="predicted"/>
<comment type="caution">
    <text evidence="2">The sequence shown here is derived from an EMBL/GenBank/DDBJ whole genome shotgun (WGS) entry which is preliminary data.</text>
</comment>
<dbReference type="AlphaFoldDB" id="A0A2N3PSX9"/>
<dbReference type="Proteomes" id="UP000233293">
    <property type="component" value="Unassembled WGS sequence"/>
</dbReference>
<protein>
    <submittedName>
        <fullName evidence="2">DNA mismatch repair protein MutS</fullName>
    </submittedName>
</protein>
<dbReference type="InterPro" id="IPR002625">
    <property type="entry name" value="Smr_dom"/>
</dbReference>
<dbReference type="SMART" id="SM00463">
    <property type="entry name" value="SMR"/>
    <property type="match status" value="1"/>
</dbReference>
<feature type="non-terminal residue" evidence="2">
    <location>
        <position position="1"/>
    </location>
</feature>
<name>A0A2N3PSX9_9PROT</name>
<evidence type="ECO:0000313" key="3">
    <source>
        <dbReference type="Proteomes" id="UP000233293"/>
    </source>
</evidence>
<dbReference type="InterPro" id="IPR036063">
    <property type="entry name" value="Smr_dom_sf"/>
</dbReference>
<evidence type="ECO:0000313" key="2">
    <source>
        <dbReference type="EMBL" id="PKU23510.1"/>
    </source>
</evidence>
<gene>
    <name evidence="2" type="ORF">CWS72_16750</name>
</gene>
<sequence length="152" mass="16083">LAQPAGHLRPQNSRSLAVADQAVPVAPGFSFRPAPASPALDHRRAPGLDKSTAGRFAKGMMEIDATIDLHGLTQPVAHAALSRFVSGSADLGRRCLLVITGKGNREGSGVLRAEVPRWLSEPSLRAQILAFTPAQPKHGGGGALYVLLKRRR</sequence>
<evidence type="ECO:0000259" key="1">
    <source>
        <dbReference type="PROSITE" id="PS50828"/>
    </source>
</evidence>
<organism evidence="2 3">
    <name type="scientific">Telmatospirillum siberiense</name>
    <dbReference type="NCBI Taxonomy" id="382514"/>
    <lineage>
        <taxon>Bacteria</taxon>
        <taxon>Pseudomonadati</taxon>
        <taxon>Pseudomonadota</taxon>
        <taxon>Alphaproteobacteria</taxon>
        <taxon>Rhodospirillales</taxon>
        <taxon>Rhodospirillaceae</taxon>
        <taxon>Telmatospirillum</taxon>
    </lineage>
</organism>